<gene>
    <name evidence="2" type="ORF">UFOPK3774_00142</name>
</gene>
<dbReference type="AlphaFoldDB" id="A0A6J7INK7"/>
<dbReference type="SMART" id="SM00060">
    <property type="entry name" value="FN3"/>
    <property type="match status" value="1"/>
</dbReference>
<reference evidence="2" key="1">
    <citation type="submission" date="2020-05" db="EMBL/GenBank/DDBJ databases">
        <authorList>
            <person name="Chiriac C."/>
            <person name="Salcher M."/>
            <person name="Ghai R."/>
            <person name="Kavagutti S V."/>
        </authorList>
    </citation>
    <scope>NUCLEOTIDE SEQUENCE</scope>
</reference>
<evidence type="ECO:0000259" key="1">
    <source>
        <dbReference type="PROSITE" id="PS50853"/>
    </source>
</evidence>
<dbReference type="InterPro" id="IPR003961">
    <property type="entry name" value="FN3_dom"/>
</dbReference>
<dbReference type="Gene3D" id="2.60.40.10">
    <property type="entry name" value="Immunoglobulins"/>
    <property type="match status" value="1"/>
</dbReference>
<dbReference type="InterPro" id="IPR013783">
    <property type="entry name" value="Ig-like_fold"/>
</dbReference>
<evidence type="ECO:0000313" key="2">
    <source>
        <dbReference type="EMBL" id="CAB4932430.1"/>
    </source>
</evidence>
<accession>A0A6J7INK7</accession>
<organism evidence="2">
    <name type="scientific">freshwater metagenome</name>
    <dbReference type="NCBI Taxonomy" id="449393"/>
    <lineage>
        <taxon>unclassified sequences</taxon>
        <taxon>metagenomes</taxon>
        <taxon>ecological metagenomes</taxon>
    </lineage>
</organism>
<proteinExistence type="predicted"/>
<dbReference type="EMBL" id="CAFBNG010000014">
    <property type="protein sequence ID" value="CAB4932430.1"/>
    <property type="molecule type" value="Genomic_DNA"/>
</dbReference>
<dbReference type="Gene3D" id="2.120.10.70">
    <property type="entry name" value="Fucose-specific lectin"/>
    <property type="match status" value="1"/>
</dbReference>
<dbReference type="Pfam" id="PF00041">
    <property type="entry name" value="fn3"/>
    <property type="match status" value="1"/>
</dbReference>
<name>A0A6J7INK7_9ZZZZ</name>
<protein>
    <submittedName>
        <fullName evidence="2">Unannotated protein</fullName>
    </submittedName>
</protein>
<dbReference type="CDD" id="cd00063">
    <property type="entry name" value="FN3"/>
    <property type="match status" value="1"/>
</dbReference>
<sequence length="803" mass="85844">MRARIHPHLRVFAITATLVFSLLPTSSAQALPQFKQFPATVWGHTYIGAPSKVGAKLSAQAPGTKLEAKSKFNVEYTNFPDWAVKDMQAALSVWAANFQSDVPIEVTATWRRAANPDELGSARAVDLFGGFAGAPDPNLFYPSALANALAKKDLDKRAKDIIITVNSDPSVGSWDVRNDGTPRATEFDLQSVLIHELAHGLGFLSNSTYVSGLGLGLWEDPGPTAYDAYIRTPDNQRVSDLPSPSAEFGRALRRTLIWTGPLGKAANGNISPLLYTPSQYQGGSSVSHLDEETFKASGRDAVMTPNLGPGETFHELGPLLAAMMLDLRNKPEIGIPAGVPSVVRNPRAIVSDGSAVITFDPPINARASQVSQYEIKVIQGGKTLRTNTSPVIVSGLKNGTPYSFALSAIAPNGNSVPVTTLLVTPQSAWPATILDSTADGKSLATATLNGKSIVIYSDGKSGLLKIATWSGKSWLKSVLDGNTNKDGRSNHPMGGQISACVSGVVGKQLLHLFYVDQTDKDLRYAKYDGVKASYEVVDGNGPIVQPYQEVQRVRSKSDVSISNACAATSTAIQVFYRDESQGILLGANRSLKAAAGSWNYEIVDGEKKTEGHTMGDVAFHLNAVVSGTKTYLLYDSVLDINSRNRATAGEIRLASRTGTSTSDWVYQQFDTTGSDLMVPGYQVTLAKTPQGLTAAWMMASSLSIPKPVALRWTTISSETTTSTVNNATSDEFGLTDGPLSTDGSSLLFSCQERLCSLNLKALPKISLATQYQHGDEARATWLLVGKIRYAVSSVAGKVTLMKG</sequence>
<dbReference type="PROSITE" id="PS50853">
    <property type="entry name" value="FN3"/>
    <property type="match status" value="1"/>
</dbReference>
<dbReference type="InterPro" id="IPR036116">
    <property type="entry name" value="FN3_sf"/>
</dbReference>
<feature type="domain" description="Fibronectin type-III" evidence="1">
    <location>
        <begin position="339"/>
        <end position="428"/>
    </location>
</feature>
<dbReference type="SUPFAM" id="SSF49265">
    <property type="entry name" value="Fibronectin type III"/>
    <property type="match status" value="1"/>
</dbReference>